<accession>A0A0C2FYY4</accession>
<dbReference type="PANTHER" id="PTHR44115">
    <property type="entry name" value="PROTEIN CBG09704"/>
    <property type="match status" value="1"/>
</dbReference>
<dbReference type="InterPro" id="IPR002347">
    <property type="entry name" value="SDR_fam"/>
</dbReference>
<dbReference type="EMBL" id="KN740277">
    <property type="protein sequence ID" value="KIH53835.1"/>
    <property type="molecule type" value="Genomic_DNA"/>
</dbReference>
<dbReference type="Proteomes" id="UP000054047">
    <property type="component" value="Unassembled WGS sequence"/>
</dbReference>
<sequence length="62" mass="6646">MGQFDGRVVIVTGSSNGIGRATAQRFAREGAMLTIQPESMLRRRGLSPCKNLAAVSEAHQES</sequence>
<dbReference type="OrthoDB" id="47007at2759"/>
<dbReference type="PANTHER" id="PTHR44115:SF4">
    <property type="entry name" value="OXIDOREDUCTASE"/>
    <property type="match status" value="1"/>
</dbReference>
<organism evidence="1 2">
    <name type="scientific">Ancylostoma duodenale</name>
    <dbReference type="NCBI Taxonomy" id="51022"/>
    <lineage>
        <taxon>Eukaryota</taxon>
        <taxon>Metazoa</taxon>
        <taxon>Ecdysozoa</taxon>
        <taxon>Nematoda</taxon>
        <taxon>Chromadorea</taxon>
        <taxon>Rhabditida</taxon>
        <taxon>Rhabditina</taxon>
        <taxon>Rhabditomorpha</taxon>
        <taxon>Strongyloidea</taxon>
        <taxon>Ancylostomatidae</taxon>
        <taxon>Ancylostomatinae</taxon>
        <taxon>Ancylostoma</taxon>
    </lineage>
</organism>
<dbReference type="Pfam" id="PF00106">
    <property type="entry name" value="adh_short"/>
    <property type="match status" value="1"/>
</dbReference>
<protein>
    <recommendedName>
        <fullName evidence="3">Oxidoreductase, short chain dehydrogenase/reductase family protein</fullName>
    </recommendedName>
</protein>
<dbReference type="Gene3D" id="3.40.50.720">
    <property type="entry name" value="NAD(P)-binding Rossmann-like Domain"/>
    <property type="match status" value="1"/>
</dbReference>
<reference evidence="1 2" key="1">
    <citation type="submission" date="2013-12" db="EMBL/GenBank/DDBJ databases">
        <title>Draft genome of the parsitic nematode Ancylostoma duodenale.</title>
        <authorList>
            <person name="Mitreva M."/>
        </authorList>
    </citation>
    <scope>NUCLEOTIDE SEQUENCE [LARGE SCALE GENOMIC DNA]</scope>
    <source>
        <strain evidence="1 2">Zhejiang</strain>
    </source>
</reference>
<evidence type="ECO:0000313" key="1">
    <source>
        <dbReference type="EMBL" id="KIH53835.1"/>
    </source>
</evidence>
<evidence type="ECO:0008006" key="3">
    <source>
        <dbReference type="Google" id="ProtNLM"/>
    </source>
</evidence>
<gene>
    <name evidence="1" type="ORF">ANCDUO_16023</name>
</gene>
<keyword evidence="2" id="KW-1185">Reference proteome</keyword>
<dbReference type="InterPro" id="IPR036291">
    <property type="entry name" value="NAD(P)-bd_dom_sf"/>
</dbReference>
<dbReference type="SUPFAM" id="SSF51735">
    <property type="entry name" value="NAD(P)-binding Rossmann-fold domains"/>
    <property type="match status" value="1"/>
</dbReference>
<evidence type="ECO:0000313" key="2">
    <source>
        <dbReference type="Proteomes" id="UP000054047"/>
    </source>
</evidence>
<proteinExistence type="predicted"/>
<name>A0A0C2FYY4_9BILA</name>
<dbReference type="AlphaFoldDB" id="A0A0C2FYY4"/>